<proteinExistence type="predicted"/>
<dbReference type="Proteomes" id="UP000676917">
    <property type="component" value="Unassembled WGS sequence"/>
</dbReference>
<reference evidence="1" key="1">
    <citation type="submission" date="2021-03" db="EMBL/GenBank/DDBJ databases">
        <title>Antimicrobial resistance genes in bacteria isolated from Japanese honey, and their potential for conferring macrolide and lincosamide resistance in the American foulbrood pathogen Paenibacillus larvae.</title>
        <authorList>
            <person name="Okamoto M."/>
            <person name="Kumagai M."/>
            <person name="Kanamori H."/>
            <person name="Takamatsu D."/>
        </authorList>
    </citation>
    <scope>NUCLEOTIDE SEQUENCE</scope>
    <source>
        <strain evidence="1">J43TS3</strain>
    </source>
</reference>
<dbReference type="RefSeq" id="WP_212920930.1">
    <property type="nucleotide sequence ID" value="NZ_BORP01000003.1"/>
</dbReference>
<sequence>MKRSKKLKILLPGLFIIALLFPIATSAYSGSYTFTMSAAVLGKTKHNLANKATTTTAKGTTYDIDGKVTTSSTFSVQLHNNWFTAYTVTGFTANNWNYTKSFGTVKKDGYVINVTKTKAGKAGDYIKGNGTINQ</sequence>
<evidence type="ECO:0000313" key="2">
    <source>
        <dbReference type="Proteomes" id="UP000676917"/>
    </source>
</evidence>
<comment type="caution">
    <text evidence="1">The sequence shown here is derived from an EMBL/GenBank/DDBJ whole genome shotgun (WGS) entry which is preliminary data.</text>
</comment>
<keyword evidence="2" id="KW-1185">Reference proteome</keyword>
<dbReference type="EMBL" id="BORP01000003">
    <property type="protein sequence ID" value="GIO27460.1"/>
    <property type="molecule type" value="Genomic_DNA"/>
</dbReference>
<gene>
    <name evidence="1" type="ORF">J43TS3_20710</name>
</gene>
<evidence type="ECO:0000313" key="1">
    <source>
        <dbReference type="EMBL" id="GIO27460.1"/>
    </source>
</evidence>
<organism evidence="1 2">
    <name type="scientific">Ornithinibacillus bavariensis</name>
    <dbReference type="NCBI Taxonomy" id="545502"/>
    <lineage>
        <taxon>Bacteria</taxon>
        <taxon>Bacillati</taxon>
        <taxon>Bacillota</taxon>
        <taxon>Bacilli</taxon>
        <taxon>Bacillales</taxon>
        <taxon>Bacillaceae</taxon>
        <taxon>Ornithinibacillus</taxon>
    </lineage>
</organism>
<name>A0A920C664_9BACI</name>
<protein>
    <submittedName>
        <fullName evidence="1">Uncharacterized protein</fullName>
    </submittedName>
</protein>
<accession>A0A920C664</accession>
<dbReference type="AlphaFoldDB" id="A0A920C664"/>